<accession>A0A150FZ30</accession>
<evidence type="ECO:0000313" key="2">
    <source>
        <dbReference type="EMBL" id="KXZ42837.1"/>
    </source>
</evidence>
<feature type="domain" description="SCP" evidence="1">
    <location>
        <begin position="58"/>
        <end position="154"/>
    </location>
</feature>
<dbReference type="InterPro" id="IPR014044">
    <property type="entry name" value="CAP_dom"/>
</dbReference>
<dbReference type="Pfam" id="PF00188">
    <property type="entry name" value="CAP"/>
    <property type="match status" value="1"/>
</dbReference>
<comment type="caution">
    <text evidence="2">The sequence shown here is derived from an EMBL/GenBank/DDBJ whole genome shotgun (WGS) entry which is preliminary data.</text>
</comment>
<gene>
    <name evidence="2" type="ORF">GPECTOR_115g331</name>
</gene>
<sequence length="204" mass="20647">MPPSPAPSSPSPLTGCSTTDNSVAAILACTNAVRVNPDVLSDASCFASVQAELASPPRLALNFDALLTAAAKGHNDLMVSTNTLSHRLTGELGLGDRVTAAGYKWWGVAENIASGYGSAKAVVSGWLCSAGHRANMFSCDYTDIGIASDTSAKYYTQSLASATASPAVPTPSGFLPAALAAAIPAVAAGRHLHKHNLGRPLGAG</sequence>
<dbReference type="PANTHER" id="PTHR31157:SF1">
    <property type="entry name" value="SCP DOMAIN-CONTAINING PROTEIN"/>
    <property type="match status" value="1"/>
</dbReference>
<dbReference type="AlphaFoldDB" id="A0A150FZ30"/>
<reference evidence="3" key="1">
    <citation type="journal article" date="2016" name="Nat. Commun.">
        <title>The Gonium pectorale genome demonstrates co-option of cell cycle regulation during the evolution of multicellularity.</title>
        <authorList>
            <person name="Hanschen E.R."/>
            <person name="Marriage T.N."/>
            <person name="Ferris P.J."/>
            <person name="Hamaji T."/>
            <person name="Toyoda A."/>
            <person name="Fujiyama A."/>
            <person name="Neme R."/>
            <person name="Noguchi H."/>
            <person name="Minakuchi Y."/>
            <person name="Suzuki M."/>
            <person name="Kawai-Toyooka H."/>
            <person name="Smith D.R."/>
            <person name="Sparks H."/>
            <person name="Anderson J."/>
            <person name="Bakaric R."/>
            <person name="Luria V."/>
            <person name="Karger A."/>
            <person name="Kirschner M.W."/>
            <person name="Durand P.M."/>
            <person name="Michod R.E."/>
            <person name="Nozaki H."/>
            <person name="Olson B.J."/>
        </authorList>
    </citation>
    <scope>NUCLEOTIDE SEQUENCE [LARGE SCALE GENOMIC DNA]</scope>
    <source>
        <strain evidence="3">NIES-2863</strain>
    </source>
</reference>
<dbReference type="Gene3D" id="3.40.33.10">
    <property type="entry name" value="CAP"/>
    <property type="match status" value="1"/>
</dbReference>
<dbReference type="PANTHER" id="PTHR31157">
    <property type="entry name" value="SCP DOMAIN-CONTAINING PROTEIN"/>
    <property type="match status" value="1"/>
</dbReference>
<protein>
    <recommendedName>
        <fullName evidence="1">SCP domain-containing protein</fullName>
    </recommendedName>
</protein>
<name>A0A150FZ30_GONPE</name>
<proteinExistence type="predicted"/>
<dbReference type="EMBL" id="LSYV01000115">
    <property type="protein sequence ID" value="KXZ42837.1"/>
    <property type="molecule type" value="Genomic_DNA"/>
</dbReference>
<dbReference type="Proteomes" id="UP000075714">
    <property type="component" value="Unassembled WGS sequence"/>
</dbReference>
<dbReference type="InterPro" id="IPR035940">
    <property type="entry name" value="CAP_sf"/>
</dbReference>
<evidence type="ECO:0000313" key="3">
    <source>
        <dbReference type="Proteomes" id="UP000075714"/>
    </source>
</evidence>
<dbReference type="CDD" id="cd05379">
    <property type="entry name" value="CAP_bacterial"/>
    <property type="match status" value="1"/>
</dbReference>
<evidence type="ECO:0000259" key="1">
    <source>
        <dbReference type="Pfam" id="PF00188"/>
    </source>
</evidence>
<dbReference type="STRING" id="33097.A0A150FZ30"/>
<organism evidence="2 3">
    <name type="scientific">Gonium pectorale</name>
    <name type="common">Green alga</name>
    <dbReference type="NCBI Taxonomy" id="33097"/>
    <lineage>
        <taxon>Eukaryota</taxon>
        <taxon>Viridiplantae</taxon>
        <taxon>Chlorophyta</taxon>
        <taxon>core chlorophytes</taxon>
        <taxon>Chlorophyceae</taxon>
        <taxon>CS clade</taxon>
        <taxon>Chlamydomonadales</taxon>
        <taxon>Volvocaceae</taxon>
        <taxon>Gonium</taxon>
    </lineage>
</organism>
<keyword evidence="3" id="KW-1185">Reference proteome</keyword>
<dbReference type="OrthoDB" id="551454at2759"/>
<dbReference type="SUPFAM" id="SSF55797">
    <property type="entry name" value="PR-1-like"/>
    <property type="match status" value="1"/>
</dbReference>